<feature type="domain" description="HTH iclR-type" evidence="7">
    <location>
        <begin position="15"/>
        <end position="76"/>
    </location>
</feature>
<dbReference type="InterPro" id="IPR036388">
    <property type="entry name" value="WH-like_DNA-bd_sf"/>
</dbReference>
<dbReference type="GO" id="GO:0045892">
    <property type="term" value="P:negative regulation of DNA-templated transcription"/>
    <property type="evidence" value="ECO:0007669"/>
    <property type="project" value="TreeGrafter"/>
</dbReference>
<evidence type="ECO:0000256" key="4">
    <source>
        <dbReference type="ARBA" id="ARBA00023163"/>
    </source>
</evidence>
<keyword evidence="1" id="KW-0319">Glycerol metabolism</keyword>
<reference evidence="9 10" key="1">
    <citation type="submission" date="2019-11" db="EMBL/GenBank/DDBJ databases">
        <authorList>
            <person name="Li X.-J."/>
            <person name="Feng X.-M."/>
        </authorList>
    </citation>
    <scope>NUCLEOTIDE SEQUENCE [LARGE SCALE GENOMIC DNA]</scope>
    <source>
        <strain evidence="9 10">XMNu-373</strain>
    </source>
</reference>
<dbReference type="FunFam" id="1.10.10.10:FF:000056">
    <property type="entry name" value="IclR family transcriptional regulator"/>
    <property type="match status" value="1"/>
</dbReference>
<proteinExistence type="predicted"/>
<dbReference type="InterPro" id="IPR036390">
    <property type="entry name" value="WH_DNA-bd_sf"/>
</dbReference>
<dbReference type="InterPro" id="IPR050707">
    <property type="entry name" value="HTH_MetabolicPath_Reg"/>
</dbReference>
<keyword evidence="10" id="KW-1185">Reference proteome</keyword>
<feature type="domain" description="IclR-ED" evidence="8">
    <location>
        <begin position="70"/>
        <end position="257"/>
    </location>
</feature>
<dbReference type="AlphaFoldDB" id="A0A7K3M380"/>
<evidence type="ECO:0000256" key="5">
    <source>
        <dbReference type="ARBA" id="ARBA00058938"/>
    </source>
</evidence>
<keyword evidence="4" id="KW-0804">Transcription</keyword>
<evidence type="ECO:0000256" key="3">
    <source>
        <dbReference type="ARBA" id="ARBA00023125"/>
    </source>
</evidence>
<sequence>MFVAGERSEQPSDLIRSVSRALRLLEVVGASPAPLTVKAIARRSSLNLSTAYHLVRTLTYEGYLERLPDGRYFLGHAVAHRFHDLCGSLGHRPGAHSVLIHLSATTGHSAYLGRLVSGQVVIVDLVEGPNSPYLEDLEVGLSAAAHATAVGKALLMSLPRRTRLRYLTENGMPPFTSRTPTEPDQLERELAGVRAGEPVEEHGQFRDDVACVAALVPTQAHAEDAPWAVVVSTRGETIPAEVPRQAALAAADLSTGT</sequence>
<evidence type="ECO:0000313" key="9">
    <source>
        <dbReference type="EMBL" id="NDL57372.1"/>
    </source>
</evidence>
<evidence type="ECO:0000313" key="10">
    <source>
        <dbReference type="Proteomes" id="UP000460435"/>
    </source>
</evidence>
<dbReference type="Pfam" id="PF09339">
    <property type="entry name" value="HTH_IclR"/>
    <property type="match status" value="1"/>
</dbReference>
<dbReference type="Pfam" id="PF01614">
    <property type="entry name" value="IclR_C"/>
    <property type="match status" value="1"/>
</dbReference>
<dbReference type="Proteomes" id="UP000460435">
    <property type="component" value="Unassembled WGS sequence"/>
</dbReference>
<accession>A0A7K3M380</accession>
<dbReference type="PANTHER" id="PTHR30136">
    <property type="entry name" value="HELIX-TURN-HELIX TRANSCRIPTIONAL REGULATOR, ICLR FAMILY"/>
    <property type="match status" value="1"/>
</dbReference>
<gene>
    <name evidence="9" type="ORF">F7O44_09845</name>
</gene>
<keyword evidence="2" id="KW-0805">Transcription regulation</keyword>
<evidence type="ECO:0000256" key="6">
    <source>
        <dbReference type="ARBA" id="ARBA00070406"/>
    </source>
</evidence>
<dbReference type="GO" id="GO:0003700">
    <property type="term" value="F:DNA-binding transcription factor activity"/>
    <property type="evidence" value="ECO:0007669"/>
    <property type="project" value="TreeGrafter"/>
</dbReference>
<dbReference type="InterPro" id="IPR005471">
    <property type="entry name" value="Tscrpt_reg_IclR_N"/>
</dbReference>
<name>A0A7K3M380_9ACTN</name>
<dbReference type="SUPFAM" id="SSF55781">
    <property type="entry name" value="GAF domain-like"/>
    <property type="match status" value="1"/>
</dbReference>
<comment type="caution">
    <text evidence="9">The sequence shown here is derived from an EMBL/GenBank/DDBJ whole genome shotgun (WGS) entry which is preliminary data.</text>
</comment>
<dbReference type="PROSITE" id="PS51078">
    <property type="entry name" value="ICLR_ED"/>
    <property type="match status" value="1"/>
</dbReference>
<comment type="function">
    <text evidence="5">May be an activator protein for the gylABX operon.</text>
</comment>
<dbReference type="GO" id="GO:0003677">
    <property type="term" value="F:DNA binding"/>
    <property type="evidence" value="ECO:0007669"/>
    <property type="project" value="UniProtKB-KW"/>
</dbReference>
<organism evidence="9 10">
    <name type="scientific">Phytoactinopolyspora mesophila</name>
    <dbReference type="NCBI Taxonomy" id="2650750"/>
    <lineage>
        <taxon>Bacteria</taxon>
        <taxon>Bacillati</taxon>
        <taxon>Actinomycetota</taxon>
        <taxon>Actinomycetes</taxon>
        <taxon>Jiangellales</taxon>
        <taxon>Jiangellaceae</taxon>
        <taxon>Phytoactinopolyspora</taxon>
    </lineage>
</organism>
<dbReference type="EMBL" id="WLZY01000002">
    <property type="protein sequence ID" value="NDL57372.1"/>
    <property type="molecule type" value="Genomic_DNA"/>
</dbReference>
<dbReference type="Gene3D" id="1.10.10.10">
    <property type="entry name" value="Winged helix-like DNA-binding domain superfamily/Winged helix DNA-binding domain"/>
    <property type="match status" value="1"/>
</dbReference>
<dbReference type="InterPro" id="IPR029016">
    <property type="entry name" value="GAF-like_dom_sf"/>
</dbReference>
<dbReference type="GO" id="GO:0006071">
    <property type="term" value="P:glycerol metabolic process"/>
    <property type="evidence" value="ECO:0007669"/>
    <property type="project" value="UniProtKB-KW"/>
</dbReference>
<dbReference type="PROSITE" id="PS51077">
    <property type="entry name" value="HTH_ICLR"/>
    <property type="match status" value="1"/>
</dbReference>
<keyword evidence="3" id="KW-0238">DNA-binding</keyword>
<evidence type="ECO:0000256" key="2">
    <source>
        <dbReference type="ARBA" id="ARBA00023015"/>
    </source>
</evidence>
<protein>
    <recommendedName>
        <fullName evidence="6">Glycerol operon regulatory protein</fullName>
    </recommendedName>
</protein>
<dbReference type="SMART" id="SM00346">
    <property type="entry name" value="HTH_ICLR"/>
    <property type="match status" value="1"/>
</dbReference>
<dbReference type="PANTHER" id="PTHR30136:SF24">
    <property type="entry name" value="HTH-TYPE TRANSCRIPTIONAL REPRESSOR ALLR"/>
    <property type="match status" value="1"/>
</dbReference>
<dbReference type="InterPro" id="IPR014757">
    <property type="entry name" value="Tscrpt_reg_IclR_C"/>
</dbReference>
<evidence type="ECO:0000259" key="7">
    <source>
        <dbReference type="PROSITE" id="PS51077"/>
    </source>
</evidence>
<evidence type="ECO:0000256" key="1">
    <source>
        <dbReference type="ARBA" id="ARBA00022798"/>
    </source>
</evidence>
<dbReference type="SUPFAM" id="SSF46785">
    <property type="entry name" value="Winged helix' DNA-binding domain"/>
    <property type="match status" value="1"/>
</dbReference>
<dbReference type="Gene3D" id="3.30.450.40">
    <property type="match status" value="1"/>
</dbReference>
<evidence type="ECO:0000259" key="8">
    <source>
        <dbReference type="PROSITE" id="PS51078"/>
    </source>
</evidence>